<dbReference type="EMBL" id="JAAMPC010000015">
    <property type="protein sequence ID" value="KAG2255732.1"/>
    <property type="molecule type" value="Genomic_DNA"/>
</dbReference>
<evidence type="ECO:0000313" key="4">
    <source>
        <dbReference type="Proteomes" id="UP000886595"/>
    </source>
</evidence>
<comment type="caution">
    <text evidence="3">The sequence shown here is derived from an EMBL/GenBank/DDBJ whole genome shotgun (WGS) entry which is preliminary data.</text>
</comment>
<dbReference type="Proteomes" id="UP000886595">
    <property type="component" value="Unassembled WGS sequence"/>
</dbReference>
<proteinExistence type="predicted"/>
<gene>
    <name evidence="3" type="ORF">Bca52824_075026</name>
</gene>
<evidence type="ECO:0000256" key="1">
    <source>
        <dbReference type="SAM" id="MobiDB-lite"/>
    </source>
</evidence>
<keyword evidence="2" id="KW-0472">Membrane</keyword>
<feature type="compositionally biased region" description="Basic and acidic residues" evidence="1">
    <location>
        <begin position="70"/>
        <end position="87"/>
    </location>
</feature>
<reference evidence="3 4" key="1">
    <citation type="submission" date="2020-02" db="EMBL/GenBank/DDBJ databases">
        <authorList>
            <person name="Ma Q."/>
            <person name="Huang Y."/>
            <person name="Song X."/>
            <person name="Pei D."/>
        </authorList>
    </citation>
    <scope>NUCLEOTIDE SEQUENCE [LARGE SCALE GENOMIC DNA]</scope>
    <source>
        <strain evidence="3">Sxm20200214</strain>
        <tissue evidence="3">Leaf</tissue>
    </source>
</reference>
<accession>A0A8X7PS44</accession>
<keyword evidence="4" id="KW-1185">Reference proteome</keyword>
<keyword evidence="2" id="KW-0812">Transmembrane</keyword>
<evidence type="ECO:0000313" key="3">
    <source>
        <dbReference type="EMBL" id="KAG2255732.1"/>
    </source>
</evidence>
<dbReference type="AlphaFoldDB" id="A0A8X7PS44"/>
<keyword evidence="2" id="KW-1133">Transmembrane helix</keyword>
<feature type="region of interest" description="Disordered" evidence="1">
    <location>
        <begin position="66"/>
        <end position="87"/>
    </location>
</feature>
<evidence type="ECO:0000256" key="2">
    <source>
        <dbReference type="SAM" id="Phobius"/>
    </source>
</evidence>
<name>A0A8X7PS44_BRACI</name>
<organism evidence="3 4">
    <name type="scientific">Brassica carinata</name>
    <name type="common">Ethiopian mustard</name>
    <name type="synonym">Abyssinian cabbage</name>
    <dbReference type="NCBI Taxonomy" id="52824"/>
    <lineage>
        <taxon>Eukaryota</taxon>
        <taxon>Viridiplantae</taxon>
        <taxon>Streptophyta</taxon>
        <taxon>Embryophyta</taxon>
        <taxon>Tracheophyta</taxon>
        <taxon>Spermatophyta</taxon>
        <taxon>Magnoliopsida</taxon>
        <taxon>eudicotyledons</taxon>
        <taxon>Gunneridae</taxon>
        <taxon>Pentapetalae</taxon>
        <taxon>rosids</taxon>
        <taxon>malvids</taxon>
        <taxon>Brassicales</taxon>
        <taxon>Brassicaceae</taxon>
        <taxon>Brassiceae</taxon>
        <taxon>Brassica</taxon>
    </lineage>
</organism>
<protein>
    <submittedName>
        <fullName evidence="3">Uncharacterized protein</fullName>
    </submittedName>
</protein>
<sequence>MLRALDELKLLFDSWRCSLFCLYVVLVLVLSLTLLELEFCMALPMTPPVLDVKVIVAGDDDWLPQPPKVVSDKSKESGEDSTIKALR</sequence>
<feature type="transmembrane region" description="Helical" evidence="2">
    <location>
        <begin position="12"/>
        <end position="35"/>
    </location>
</feature>